<protein>
    <submittedName>
        <fullName evidence="3">DUF5641 domain-containing protein</fullName>
    </submittedName>
</protein>
<gene>
    <name evidence="1" type="ORF">GPUH_LOCUS819</name>
</gene>
<keyword evidence="2" id="KW-1185">Reference proteome</keyword>
<dbReference type="EMBL" id="UYRT01000832">
    <property type="protein sequence ID" value="VDK28798.1"/>
    <property type="molecule type" value="Genomic_DNA"/>
</dbReference>
<reference evidence="3" key="1">
    <citation type="submission" date="2016-06" db="UniProtKB">
        <authorList>
            <consortium name="WormBaseParasite"/>
        </authorList>
    </citation>
    <scope>IDENTIFICATION</scope>
</reference>
<name>A0A183CWH8_9BILA</name>
<dbReference type="WBParaSite" id="GPUH_0000081901-mRNA-1">
    <property type="protein sequence ID" value="GPUH_0000081901-mRNA-1"/>
    <property type="gene ID" value="GPUH_0000081901"/>
</dbReference>
<organism evidence="3">
    <name type="scientific">Gongylonema pulchrum</name>
    <dbReference type="NCBI Taxonomy" id="637853"/>
    <lineage>
        <taxon>Eukaryota</taxon>
        <taxon>Metazoa</taxon>
        <taxon>Ecdysozoa</taxon>
        <taxon>Nematoda</taxon>
        <taxon>Chromadorea</taxon>
        <taxon>Rhabditida</taxon>
        <taxon>Spirurina</taxon>
        <taxon>Spiruromorpha</taxon>
        <taxon>Spiruroidea</taxon>
        <taxon>Gongylonematidae</taxon>
        <taxon>Gongylonema</taxon>
    </lineage>
</organism>
<accession>A0A183CWH8</accession>
<dbReference type="AlphaFoldDB" id="A0A183CWH8"/>
<sequence>MDGVNVDAPSRVERCEYADGEEDATAKWAVKTQNNGRTFAIEEIDNSDEPSPADIRGNVRMSIDRDGSDISTSALVKRGQDRLLREIVVARETDEQTNRLICKIVEYWRTLSPLTPQALVSRAVKPKPKMQVVVVSILQQYVIITHEHQISKGYVIANRCRFKNSYS</sequence>
<dbReference type="Proteomes" id="UP000271098">
    <property type="component" value="Unassembled WGS sequence"/>
</dbReference>
<evidence type="ECO:0000313" key="1">
    <source>
        <dbReference type="EMBL" id="VDK28798.1"/>
    </source>
</evidence>
<evidence type="ECO:0000313" key="2">
    <source>
        <dbReference type="Proteomes" id="UP000271098"/>
    </source>
</evidence>
<reference evidence="1 2" key="2">
    <citation type="submission" date="2018-11" db="EMBL/GenBank/DDBJ databases">
        <authorList>
            <consortium name="Pathogen Informatics"/>
        </authorList>
    </citation>
    <scope>NUCLEOTIDE SEQUENCE [LARGE SCALE GENOMIC DNA]</scope>
</reference>
<proteinExistence type="predicted"/>
<evidence type="ECO:0000313" key="3">
    <source>
        <dbReference type="WBParaSite" id="GPUH_0000081901-mRNA-1"/>
    </source>
</evidence>